<evidence type="ECO:0000256" key="1">
    <source>
        <dbReference type="SAM" id="SignalP"/>
    </source>
</evidence>
<organism evidence="2 3">
    <name type="scientific">Gilvirhabdus luticola</name>
    <dbReference type="NCBI Taxonomy" id="3079858"/>
    <lineage>
        <taxon>Bacteria</taxon>
        <taxon>Pseudomonadati</taxon>
        <taxon>Bacteroidota</taxon>
        <taxon>Flavobacteriia</taxon>
        <taxon>Flavobacteriales</taxon>
        <taxon>Flavobacteriaceae</taxon>
        <taxon>Gilvirhabdus</taxon>
    </lineage>
</organism>
<proteinExistence type="predicted"/>
<feature type="chain" id="PRO_5045176443" description="Neuromedin U" evidence="1">
    <location>
        <begin position="21"/>
        <end position="266"/>
    </location>
</feature>
<reference evidence="2 3" key="1">
    <citation type="submission" date="2023-10" db="EMBL/GenBank/DDBJ databases">
        <title>Marimonas sp. nov. isolated from tidal mud flat.</title>
        <authorList>
            <person name="Jaincy N.J."/>
            <person name="Srinivasan S."/>
            <person name="Lee S.-S."/>
        </authorList>
    </citation>
    <scope>NUCLEOTIDE SEQUENCE [LARGE SCALE GENOMIC DNA]</scope>
    <source>
        <strain evidence="2 3">MJ-SS3</strain>
    </source>
</reference>
<evidence type="ECO:0008006" key="4">
    <source>
        <dbReference type="Google" id="ProtNLM"/>
    </source>
</evidence>
<protein>
    <recommendedName>
        <fullName evidence="4">Neuromedin U</fullName>
    </recommendedName>
</protein>
<comment type="caution">
    <text evidence="2">The sequence shown here is derived from an EMBL/GenBank/DDBJ whole genome shotgun (WGS) entry which is preliminary data.</text>
</comment>
<evidence type="ECO:0000313" key="2">
    <source>
        <dbReference type="EMBL" id="MDU8886805.1"/>
    </source>
</evidence>
<dbReference type="RefSeq" id="WP_316662904.1">
    <property type="nucleotide sequence ID" value="NZ_JAWHTF010000007.1"/>
</dbReference>
<evidence type="ECO:0000313" key="3">
    <source>
        <dbReference type="Proteomes" id="UP001268651"/>
    </source>
</evidence>
<accession>A0ABU3U8T9</accession>
<feature type="signal peptide" evidence="1">
    <location>
        <begin position="1"/>
        <end position="20"/>
    </location>
</feature>
<name>A0ABU3U8T9_9FLAO</name>
<keyword evidence="3" id="KW-1185">Reference proteome</keyword>
<dbReference type="Proteomes" id="UP001268651">
    <property type="component" value="Unassembled WGS sequence"/>
</dbReference>
<dbReference type="EMBL" id="JAWHTF010000007">
    <property type="protein sequence ID" value="MDU8886805.1"/>
    <property type="molecule type" value="Genomic_DNA"/>
</dbReference>
<sequence length="266" mass="28956">MNKIKLLIIIFHLAIGASFAQEEEQATSSDLEKKIQNPVASLISIPFQNNMDFGIGSFDGTRNTLNIQPVVPFSLSENTNLITRTIIPIISQPTGPDDSEFGLGDVNLSLFLTPAKPGKVIYGGGIALGIPTASHAFLGTEKWTAGPSVVFLTQPTGWTIGTILQNTWSYAGADDRGDVNFFYSQVFATKNLEKGWYLNTAPIITANWEASSGNQWTVPLGAGFGKLFRWGKLPINAQTGYYVNVVKPDGGAESQFRFQFTLLFPK</sequence>
<keyword evidence="1" id="KW-0732">Signal</keyword>
<gene>
    <name evidence="2" type="ORF">RXV94_11590</name>
</gene>